<reference evidence="1" key="2">
    <citation type="journal article" date="2023" name="Plants (Basel)">
        <title>Annotation of the Turnera subulata (Passifloraceae) Draft Genome Reveals the S-Locus Evolved after the Divergence of Turneroideae from Passifloroideae in a Stepwise Manner.</title>
        <authorList>
            <person name="Henning P.M."/>
            <person name="Roalson E.H."/>
            <person name="Mir W."/>
            <person name="McCubbin A.G."/>
            <person name="Shore J.S."/>
        </authorList>
    </citation>
    <scope>NUCLEOTIDE SEQUENCE</scope>
    <source>
        <strain evidence="1">F60SS</strain>
    </source>
</reference>
<name>A0A9Q0F5L8_9ROSI</name>
<dbReference type="PANTHER" id="PTHR31260:SF28">
    <property type="entry name" value="CYSTATIN DOMAIN PROTEIN"/>
    <property type="match status" value="1"/>
</dbReference>
<evidence type="ECO:0000313" key="1">
    <source>
        <dbReference type="EMBL" id="KAJ4825326.1"/>
    </source>
</evidence>
<protein>
    <submittedName>
        <fullName evidence="1">Uncharacterized protein</fullName>
    </submittedName>
</protein>
<sequence length="215" mass="24790">MAAPEVCRKRKQSFRDSWIVDDDDGKFSGTAEDGRYAYRRAIDGVVNDGMVPLDDDVLPDSNTMYVPLRVKKVYDLYIESLIRSGGFDCDGYYYWKLPEHLREGRAHPIEVSDPNHASRLETCAQYAITVYNKQKKTKLRLEEIEKANVCFYNDFYYLMYYITMKVKDHSTVPAELKTCRARVVHTDFPGTPIAMRAGVYDPEPYDPNPENRTAG</sequence>
<dbReference type="Gene3D" id="3.10.450.10">
    <property type="match status" value="1"/>
</dbReference>
<dbReference type="SUPFAM" id="SSF54403">
    <property type="entry name" value="Cystatin/monellin"/>
    <property type="match status" value="1"/>
</dbReference>
<comment type="caution">
    <text evidence="1">The sequence shown here is derived from an EMBL/GenBank/DDBJ whole genome shotgun (WGS) entry which is preliminary data.</text>
</comment>
<dbReference type="InterPro" id="IPR006462">
    <property type="entry name" value="MS5"/>
</dbReference>
<keyword evidence="2" id="KW-1185">Reference proteome</keyword>
<dbReference type="EMBL" id="JAKUCV010006933">
    <property type="protein sequence ID" value="KAJ4825326.1"/>
    <property type="molecule type" value="Genomic_DNA"/>
</dbReference>
<gene>
    <name evidence="1" type="ORF">Tsubulata_049779</name>
</gene>
<dbReference type="Proteomes" id="UP001141552">
    <property type="component" value="Unassembled WGS sequence"/>
</dbReference>
<evidence type="ECO:0000313" key="2">
    <source>
        <dbReference type="Proteomes" id="UP001141552"/>
    </source>
</evidence>
<dbReference type="PANTHER" id="PTHR31260">
    <property type="entry name" value="CYSTATIN/MONELLIN SUPERFAMILY PROTEIN"/>
    <property type="match status" value="1"/>
</dbReference>
<reference evidence="1" key="1">
    <citation type="submission" date="2022-02" db="EMBL/GenBank/DDBJ databases">
        <authorList>
            <person name="Henning P.M."/>
            <person name="McCubbin A.G."/>
            <person name="Shore J.S."/>
        </authorList>
    </citation>
    <scope>NUCLEOTIDE SEQUENCE</scope>
    <source>
        <strain evidence="1">F60SS</strain>
        <tissue evidence="1">Leaves</tissue>
    </source>
</reference>
<dbReference type="AlphaFoldDB" id="A0A9Q0F5L8"/>
<organism evidence="1 2">
    <name type="scientific">Turnera subulata</name>
    <dbReference type="NCBI Taxonomy" id="218843"/>
    <lineage>
        <taxon>Eukaryota</taxon>
        <taxon>Viridiplantae</taxon>
        <taxon>Streptophyta</taxon>
        <taxon>Embryophyta</taxon>
        <taxon>Tracheophyta</taxon>
        <taxon>Spermatophyta</taxon>
        <taxon>Magnoliopsida</taxon>
        <taxon>eudicotyledons</taxon>
        <taxon>Gunneridae</taxon>
        <taxon>Pentapetalae</taxon>
        <taxon>rosids</taxon>
        <taxon>fabids</taxon>
        <taxon>Malpighiales</taxon>
        <taxon>Passifloraceae</taxon>
        <taxon>Turnera</taxon>
    </lineage>
</organism>
<dbReference type="InterPro" id="IPR046350">
    <property type="entry name" value="Cystatin_sf"/>
</dbReference>
<proteinExistence type="predicted"/>
<accession>A0A9Q0F5L8</accession>